<dbReference type="SUPFAM" id="SSF55785">
    <property type="entry name" value="PYP-like sensor domain (PAS domain)"/>
    <property type="match status" value="1"/>
</dbReference>
<organism evidence="4 5">
    <name type="scientific">Crocosphaera chwakensis CCY0110</name>
    <dbReference type="NCBI Taxonomy" id="391612"/>
    <lineage>
        <taxon>Bacteria</taxon>
        <taxon>Bacillati</taxon>
        <taxon>Cyanobacteriota</taxon>
        <taxon>Cyanophyceae</taxon>
        <taxon>Oscillatoriophycideae</taxon>
        <taxon>Chroococcales</taxon>
        <taxon>Aphanothecaceae</taxon>
        <taxon>Crocosphaera</taxon>
        <taxon>Crocosphaera chwakensis</taxon>
    </lineage>
</organism>
<dbReference type="PROSITE" id="PS50887">
    <property type="entry name" value="GGDEF"/>
    <property type="match status" value="1"/>
</dbReference>
<dbReference type="GO" id="GO:0000160">
    <property type="term" value="P:phosphorelay signal transduction system"/>
    <property type="evidence" value="ECO:0007669"/>
    <property type="project" value="InterPro"/>
</dbReference>
<dbReference type="eggNOG" id="COG5001">
    <property type="taxonomic scope" value="Bacteria"/>
</dbReference>
<dbReference type="EMBL" id="AAXW01000001">
    <property type="protein sequence ID" value="EAZ94346.1"/>
    <property type="molecule type" value="Genomic_DNA"/>
</dbReference>
<sequence length="444" mass="50737">MNRSTIICVDNEEVILNSLGEQLKRHFGKNYDIELAQKGSEVLDLCEELTEEGIEIPVIISDQRMPEISGDKLLIKVHHHYPKTLKILLTGQADAVSVGNIVNVGALYRFLSKPWQETDLILTIKEAIHSYEQDKQITEQNKLLKKINQKLHNSLSLLQATLEATAEGILVIDNIGRVISFNQTFINLWSIPHSIATNNDKNQSLAFLLTQLKTPEIFEAILVKNRDINEQQNNQLLELNNNKIFNYSWQPQKLNGKMIGRVFSFRDITEQKQAEAIIKHQALHDPLTNVANRIYFEERLCIALNQAQQTQKMLAVMFLDLDHFKEINDTLGHGIGDKLLQRFVECLQQCVRDKDLICRLGGDEFLILLPDINHRTDVSAIAQRILTKLTVPFVIENNTLHISSSIGIAIYPDHGQDTDTLVQKADVALYYVKQQGRNNYHFFQ</sequence>
<evidence type="ECO:0000256" key="1">
    <source>
        <dbReference type="PROSITE-ProRule" id="PRU00169"/>
    </source>
</evidence>
<dbReference type="Gene3D" id="3.40.50.2300">
    <property type="match status" value="1"/>
</dbReference>
<dbReference type="InterPro" id="IPR029787">
    <property type="entry name" value="Nucleotide_cyclase"/>
</dbReference>
<dbReference type="Pfam" id="PF00072">
    <property type="entry name" value="Response_reg"/>
    <property type="match status" value="1"/>
</dbReference>
<dbReference type="SUPFAM" id="SSF55073">
    <property type="entry name" value="Nucleotide cyclase"/>
    <property type="match status" value="1"/>
</dbReference>
<accession>A3IHA4</accession>
<gene>
    <name evidence="4" type="ORF">CY0110_10737</name>
</gene>
<evidence type="ECO:0000259" key="2">
    <source>
        <dbReference type="PROSITE" id="PS50110"/>
    </source>
</evidence>
<dbReference type="SMART" id="SM00448">
    <property type="entry name" value="REC"/>
    <property type="match status" value="1"/>
</dbReference>
<evidence type="ECO:0000313" key="4">
    <source>
        <dbReference type="EMBL" id="EAZ94346.1"/>
    </source>
</evidence>
<dbReference type="PROSITE" id="PS50110">
    <property type="entry name" value="RESPONSE_REGULATORY"/>
    <property type="match status" value="1"/>
</dbReference>
<feature type="domain" description="Response regulatory" evidence="2">
    <location>
        <begin position="5"/>
        <end position="128"/>
    </location>
</feature>
<dbReference type="InterPro" id="IPR011006">
    <property type="entry name" value="CheY-like_superfamily"/>
</dbReference>
<dbReference type="Pfam" id="PF12860">
    <property type="entry name" value="PAS_7"/>
    <property type="match status" value="1"/>
</dbReference>
<dbReference type="OrthoDB" id="9809987at2"/>
<comment type="caution">
    <text evidence="4">The sequence shown here is derived from an EMBL/GenBank/DDBJ whole genome shotgun (WGS) entry which is preliminary data.</text>
</comment>
<dbReference type="InterPro" id="IPR035965">
    <property type="entry name" value="PAS-like_dom_sf"/>
</dbReference>
<evidence type="ECO:0000313" key="5">
    <source>
        <dbReference type="Proteomes" id="UP000003781"/>
    </source>
</evidence>
<reference evidence="4 5" key="1">
    <citation type="submission" date="2007-03" db="EMBL/GenBank/DDBJ databases">
        <authorList>
            <person name="Stal L."/>
            <person name="Ferriera S."/>
            <person name="Johnson J."/>
            <person name="Kravitz S."/>
            <person name="Beeson K."/>
            <person name="Sutton G."/>
            <person name="Rogers Y.-H."/>
            <person name="Friedman R."/>
            <person name="Frazier M."/>
            <person name="Venter J.C."/>
        </authorList>
    </citation>
    <scope>NUCLEOTIDE SEQUENCE [LARGE SCALE GENOMIC DNA]</scope>
    <source>
        <strain evidence="4 5">CCY0110</strain>
    </source>
</reference>
<dbReference type="InterPro" id="IPR052163">
    <property type="entry name" value="DGC-Regulatory_Protein"/>
</dbReference>
<dbReference type="InterPro" id="IPR000160">
    <property type="entry name" value="GGDEF_dom"/>
</dbReference>
<feature type="domain" description="GGDEF" evidence="3">
    <location>
        <begin position="312"/>
        <end position="444"/>
    </location>
</feature>
<keyword evidence="1" id="KW-0597">Phosphoprotein</keyword>
<keyword evidence="5" id="KW-1185">Reference proteome</keyword>
<dbReference type="PANTHER" id="PTHR46663:SF3">
    <property type="entry name" value="SLL0267 PROTEIN"/>
    <property type="match status" value="1"/>
</dbReference>
<dbReference type="FunFam" id="3.30.70.270:FF:000001">
    <property type="entry name" value="Diguanylate cyclase domain protein"/>
    <property type="match status" value="1"/>
</dbReference>
<feature type="modified residue" description="4-aspartylphosphate" evidence="1">
    <location>
        <position position="62"/>
    </location>
</feature>
<evidence type="ECO:0000259" key="3">
    <source>
        <dbReference type="PROSITE" id="PS50887"/>
    </source>
</evidence>
<dbReference type="NCBIfam" id="TIGR00254">
    <property type="entry name" value="GGDEF"/>
    <property type="match status" value="1"/>
</dbReference>
<dbReference type="PANTHER" id="PTHR46663">
    <property type="entry name" value="DIGUANYLATE CYCLASE DGCT-RELATED"/>
    <property type="match status" value="1"/>
</dbReference>
<dbReference type="Proteomes" id="UP000003781">
    <property type="component" value="Unassembled WGS sequence"/>
</dbReference>
<dbReference type="Gene3D" id="3.30.450.20">
    <property type="entry name" value="PAS domain"/>
    <property type="match status" value="1"/>
</dbReference>
<dbReference type="Gene3D" id="3.30.70.270">
    <property type="match status" value="1"/>
</dbReference>
<dbReference type="eggNOG" id="COG3437">
    <property type="taxonomic scope" value="Bacteria"/>
</dbReference>
<proteinExistence type="predicted"/>
<dbReference type="AlphaFoldDB" id="A3IHA4"/>
<protein>
    <submittedName>
        <fullName evidence="4">Sensory box protein, GGDEF family protein, LssE</fullName>
    </submittedName>
</protein>
<dbReference type="Pfam" id="PF00990">
    <property type="entry name" value="GGDEF"/>
    <property type="match status" value="1"/>
</dbReference>
<dbReference type="CDD" id="cd01949">
    <property type="entry name" value="GGDEF"/>
    <property type="match status" value="1"/>
</dbReference>
<dbReference type="InterPro" id="IPR001789">
    <property type="entry name" value="Sig_transdc_resp-reg_receiver"/>
</dbReference>
<dbReference type="SMART" id="SM00267">
    <property type="entry name" value="GGDEF"/>
    <property type="match status" value="1"/>
</dbReference>
<dbReference type="SUPFAM" id="SSF52172">
    <property type="entry name" value="CheY-like"/>
    <property type="match status" value="1"/>
</dbReference>
<dbReference type="RefSeq" id="WP_008272687.1">
    <property type="nucleotide sequence ID" value="NZ_AAXW01000001.1"/>
</dbReference>
<name>A3IHA4_9CHRO</name>
<dbReference type="InterPro" id="IPR043128">
    <property type="entry name" value="Rev_trsase/Diguanyl_cyclase"/>
</dbReference>